<dbReference type="PANTHER" id="PTHR31961">
    <property type="entry name" value="SENSITIVE TO HIGH EXPRESSION PROTEIN 9, MITOCHONDRIAL"/>
    <property type="match status" value="1"/>
</dbReference>
<gene>
    <name evidence="12" type="ORF">OCU04_013187</name>
</gene>
<evidence type="ECO:0000256" key="6">
    <source>
        <dbReference type="ARBA" id="ARBA00023054"/>
    </source>
</evidence>
<organism evidence="12 13">
    <name type="scientific">Sclerotinia nivalis</name>
    <dbReference type="NCBI Taxonomy" id="352851"/>
    <lineage>
        <taxon>Eukaryota</taxon>
        <taxon>Fungi</taxon>
        <taxon>Dikarya</taxon>
        <taxon>Ascomycota</taxon>
        <taxon>Pezizomycotina</taxon>
        <taxon>Leotiomycetes</taxon>
        <taxon>Helotiales</taxon>
        <taxon>Sclerotiniaceae</taxon>
        <taxon>Sclerotinia</taxon>
    </lineage>
</organism>
<evidence type="ECO:0000256" key="8">
    <source>
        <dbReference type="ARBA" id="ARBA00023136"/>
    </source>
</evidence>
<evidence type="ECO:0000256" key="3">
    <source>
        <dbReference type="ARBA" id="ARBA00022792"/>
    </source>
</evidence>
<keyword evidence="4 10" id="KW-0809">Transit peptide</keyword>
<keyword evidence="3 10" id="KW-0999">Mitochondrion inner membrane</keyword>
<evidence type="ECO:0000256" key="1">
    <source>
        <dbReference type="ARBA" id="ARBA00007472"/>
    </source>
</evidence>
<protein>
    <recommendedName>
        <fullName evidence="10">Sensitive to high expression protein 9, mitochondrial</fullName>
    </recommendedName>
</protein>
<sequence length="466" mass="51917">MQPLTRLVPRFAIDSGSASISRSFRISPRPSVKSSICLQCRIYSPSLRRHFADDQRPIIEPPPHLRPKVAPPEEPKPQPEEEKPVSTPEYSKQEGSPSLQLERGGELPSALESRRLAITKKLSHLMDHMQGNIFIASQRINDLTGYSGIEALKNKITTLEAQVANSKELVRSTRLHYKTTVADRASSQREVTTLLARKDTWTPADLERFTHLYRMDHTNEQAVQEAATRLADAEREAEKAAGELSSSILSRYHEEQIWSDKIRRMSTWGTWGLMGVNVLLFLVFQFGFEPWRRRRLVAGFEEKVREALEQEKTLAMSTAIRGAEIGGGEGSEVSLDEIVAAEVQELKEEAGEEVLDEPAVEAVAAAIEGEIPHHESNNEPAQEIGEAAAEMDTAELNIPYSKPPFDYRNIDSWKEKMEAGKAAAIDLWSTRQVSITKKDITIIALEGAAGGAVLAGAIFTFIIRRS</sequence>
<evidence type="ECO:0000256" key="2">
    <source>
        <dbReference type="ARBA" id="ARBA00022692"/>
    </source>
</evidence>
<dbReference type="Pfam" id="PF05546">
    <property type="entry name" value="She9_MDM33"/>
    <property type="match status" value="1"/>
</dbReference>
<dbReference type="OrthoDB" id="5595506at2759"/>
<accession>A0A9X0A860</accession>
<dbReference type="PANTHER" id="PTHR31961:SF3">
    <property type="entry name" value="SENSITIVE TO HIGH EXPRESSION PROTEIN 9, MITOCHONDRIAL"/>
    <property type="match status" value="1"/>
</dbReference>
<evidence type="ECO:0000256" key="7">
    <source>
        <dbReference type="ARBA" id="ARBA00023128"/>
    </source>
</evidence>
<comment type="similarity">
    <text evidence="1 10">Belongs to the SHE9 family.</text>
</comment>
<feature type="compositionally biased region" description="Polar residues" evidence="11">
    <location>
        <begin position="88"/>
        <end position="99"/>
    </location>
</feature>
<evidence type="ECO:0000256" key="9">
    <source>
        <dbReference type="ARBA" id="ARBA00024807"/>
    </source>
</evidence>
<reference evidence="12" key="1">
    <citation type="submission" date="2022-11" db="EMBL/GenBank/DDBJ databases">
        <title>Genome Resource of Sclerotinia nivalis Strain SnTB1, a Plant Pathogen Isolated from American Ginseng.</title>
        <authorList>
            <person name="Fan S."/>
        </authorList>
    </citation>
    <scope>NUCLEOTIDE SEQUENCE</scope>
    <source>
        <strain evidence="12">SnTB1</strain>
    </source>
</reference>
<keyword evidence="13" id="KW-1185">Reference proteome</keyword>
<dbReference type="Proteomes" id="UP001152300">
    <property type="component" value="Unassembled WGS sequence"/>
</dbReference>
<evidence type="ECO:0000256" key="4">
    <source>
        <dbReference type="ARBA" id="ARBA00022946"/>
    </source>
</evidence>
<dbReference type="EMBL" id="JAPEIS010000018">
    <property type="protein sequence ID" value="KAJ8058015.1"/>
    <property type="molecule type" value="Genomic_DNA"/>
</dbReference>
<dbReference type="GO" id="GO:0005743">
    <property type="term" value="C:mitochondrial inner membrane"/>
    <property type="evidence" value="ECO:0007669"/>
    <property type="project" value="UniProtKB-SubCell"/>
</dbReference>
<feature type="transmembrane region" description="Helical" evidence="10">
    <location>
        <begin position="440"/>
        <end position="463"/>
    </location>
</feature>
<proteinExistence type="inferred from homology"/>
<evidence type="ECO:0000256" key="11">
    <source>
        <dbReference type="SAM" id="MobiDB-lite"/>
    </source>
</evidence>
<comment type="function">
    <text evidence="9">Required for the maintenance of the structure of the mitochondrial inner membrane. Involved in mitochondrial morphology. Causes growth arrest when highly overexpressed.</text>
</comment>
<dbReference type="InterPro" id="IPR008839">
    <property type="entry name" value="MDM33_fungi"/>
</dbReference>
<comment type="subcellular location">
    <subcellularLocation>
        <location evidence="10">Mitochondrion inner membrane</location>
        <topology evidence="10">Multi-pass membrane protein</topology>
    </subcellularLocation>
</comment>
<keyword evidence="8 10" id="KW-0472">Membrane</keyword>
<feature type="compositionally biased region" description="Pro residues" evidence="11">
    <location>
        <begin position="59"/>
        <end position="70"/>
    </location>
</feature>
<evidence type="ECO:0000313" key="13">
    <source>
        <dbReference type="Proteomes" id="UP001152300"/>
    </source>
</evidence>
<keyword evidence="6" id="KW-0175">Coiled coil</keyword>
<feature type="transmembrane region" description="Helical" evidence="10">
    <location>
        <begin position="268"/>
        <end position="288"/>
    </location>
</feature>
<dbReference type="GO" id="GO:0007007">
    <property type="term" value="P:inner mitochondrial membrane organization"/>
    <property type="evidence" value="ECO:0007669"/>
    <property type="project" value="TreeGrafter"/>
</dbReference>
<comment type="subunit">
    <text evidence="10">Homooligomer.</text>
</comment>
<keyword evidence="2 10" id="KW-0812">Transmembrane</keyword>
<feature type="compositionally biased region" description="Basic and acidic residues" evidence="11">
    <location>
        <begin position="71"/>
        <end position="84"/>
    </location>
</feature>
<evidence type="ECO:0000256" key="5">
    <source>
        <dbReference type="ARBA" id="ARBA00022989"/>
    </source>
</evidence>
<feature type="region of interest" description="Disordered" evidence="11">
    <location>
        <begin position="52"/>
        <end position="106"/>
    </location>
</feature>
<name>A0A9X0A860_9HELO</name>
<comment type="caution">
    <text evidence="12">The sequence shown here is derived from an EMBL/GenBank/DDBJ whole genome shotgun (WGS) entry which is preliminary data.</text>
</comment>
<dbReference type="AlphaFoldDB" id="A0A9X0A860"/>
<evidence type="ECO:0000313" key="12">
    <source>
        <dbReference type="EMBL" id="KAJ8058015.1"/>
    </source>
</evidence>
<evidence type="ECO:0000256" key="10">
    <source>
        <dbReference type="RuleBase" id="RU364128"/>
    </source>
</evidence>
<keyword evidence="5 10" id="KW-1133">Transmembrane helix</keyword>
<keyword evidence="7 10" id="KW-0496">Mitochondrion</keyword>